<feature type="region of interest" description="Disordered" evidence="1">
    <location>
        <begin position="156"/>
        <end position="176"/>
    </location>
</feature>
<reference evidence="2" key="1">
    <citation type="journal article" date="2021" name="Sci. Rep.">
        <title>Diploid genomic architecture of Nitzschia inconspicua, an elite biomass production diatom.</title>
        <authorList>
            <person name="Oliver A."/>
            <person name="Podell S."/>
            <person name="Pinowska A."/>
            <person name="Traller J.C."/>
            <person name="Smith S.R."/>
            <person name="McClure R."/>
            <person name="Beliaev A."/>
            <person name="Bohutskyi P."/>
            <person name="Hill E.A."/>
            <person name="Rabines A."/>
            <person name="Zheng H."/>
            <person name="Allen L.Z."/>
            <person name="Kuo A."/>
            <person name="Grigoriev I.V."/>
            <person name="Allen A.E."/>
            <person name="Hazlebeck D."/>
            <person name="Allen E.E."/>
        </authorList>
    </citation>
    <scope>NUCLEOTIDE SEQUENCE</scope>
    <source>
        <strain evidence="2">Hildebrandi</strain>
    </source>
</reference>
<gene>
    <name evidence="2" type="ORF">IV203_028011</name>
</gene>
<keyword evidence="2" id="KW-0647">Proteasome</keyword>
<dbReference type="AlphaFoldDB" id="A0A9K3LXG3"/>
<protein>
    <submittedName>
        <fullName evidence="2">Proteasome assembly chaperone 3</fullName>
    </submittedName>
</protein>
<accession>A0A9K3LXG3</accession>
<comment type="caution">
    <text evidence="2">The sequence shown here is derived from an EMBL/GenBank/DDBJ whole genome shotgun (WGS) entry which is preliminary data.</text>
</comment>
<dbReference type="GO" id="GO:0043248">
    <property type="term" value="P:proteasome assembly"/>
    <property type="evidence" value="ECO:0007669"/>
    <property type="project" value="InterPro"/>
</dbReference>
<proteinExistence type="predicted"/>
<evidence type="ECO:0000313" key="3">
    <source>
        <dbReference type="Proteomes" id="UP000693970"/>
    </source>
</evidence>
<dbReference type="GO" id="GO:0000502">
    <property type="term" value="C:proteasome complex"/>
    <property type="evidence" value="ECO:0007669"/>
    <property type="project" value="UniProtKB-KW"/>
</dbReference>
<name>A0A9K3LXG3_9STRA</name>
<reference evidence="2" key="2">
    <citation type="submission" date="2021-04" db="EMBL/GenBank/DDBJ databases">
        <authorList>
            <person name="Podell S."/>
        </authorList>
    </citation>
    <scope>NUCLEOTIDE SEQUENCE</scope>
    <source>
        <strain evidence="2">Hildebrandi</strain>
    </source>
</reference>
<dbReference type="InterPro" id="IPR018788">
    <property type="entry name" value="Proteasome_assmbl_chp_3"/>
</dbReference>
<evidence type="ECO:0000313" key="2">
    <source>
        <dbReference type="EMBL" id="KAG7370265.1"/>
    </source>
</evidence>
<dbReference type="Pfam" id="PF10178">
    <property type="entry name" value="PAC3"/>
    <property type="match status" value="1"/>
</dbReference>
<keyword evidence="3" id="KW-1185">Reference proteome</keyword>
<dbReference type="EMBL" id="JAGRRH010000005">
    <property type="protein sequence ID" value="KAG7370265.1"/>
    <property type="molecule type" value="Genomic_DNA"/>
</dbReference>
<dbReference type="PANTHER" id="PTHR31051:SF1">
    <property type="entry name" value="PROTEASOME ASSEMBLY CHAPERONE 3"/>
    <property type="match status" value="1"/>
</dbReference>
<evidence type="ECO:0000256" key="1">
    <source>
        <dbReference type="SAM" id="MobiDB-lite"/>
    </source>
</evidence>
<sequence length="214" mass="23279">MNTTLSLDKVVDGLSNATITTTTTTTEASTASASAAAVTAIPVEQCLPTTITRSYQIQGVATHTFCQVFGDRIVVGVTQLQSKHIGNWVTCQATLSAIDPKAIEWDVATVLGDHQDAMLEVYARRLVDCIIQRRLIPGTNQVSLLLGLSLLKRPNQQNKQQKQEQEQPVKSSSQNNDRERFRLLVDALVGLVGEAVGVTLYKSNNNNNNNNNTS</sequence>
<dbReference type="Proteomes" id="UP000693970">
    <property type="component" value="Unassembled WGS sequence"/>
</dbReference>
<dbReference type="PANTHER" id="PTHR31051">
    <property type="entry name" value="PROTEASOME ASSEMBLY CHAPERONE 3"/>
    <property type="match status" value="1"/>
</dbReference>
<organism evidence="2 3">
    <name type="scientific">Nitzschia inconspicua</name>
    <dbReference type="NCBI Taxonomy" id="303405"/>
    <lineage>
        <taxon>Eukaryota</taxon>
        <taxon>Sar</taxon>
        <taxon>Stramenopiles</taxon>
        <taxon>Ochrophyta</taxon>
        <taxon>Bacillariophyta</taxon>
        <taxon>Bacillariophyceae</taxon>
        <taxon>Bacillariophycidae</taxon>
        <taxon>Bacillariales</taxon>
        <taxon>Bacillariaceae</taxon>
        <taxon>Nitzschia</taxon>
    </lineage>
</organism>
<dbReference type="OrthoDB" id="46492at2759"/>